<dbReference type="STRING" id="634771.SAMN04488128_102864"/>
<evidence type="ECO:0000313" key="7">
    <source>
        <dbReference type="Proteomes" id="UP000190367"/>
    </source>
</evidence>
<dbReference type="InterPro" id="IPR000866">
    <property type="entry name" value="AhpC/TSA"/>
</dbReference>
<keyword evidence="7" id="KW-1185">Reference proteome</keyword>
<dbReference type="PROSITE" id="PS00194">
    <property type="entry name" value="THIOREDOXIN_1"/>
    <property type="match status" value="1"/>
</dbReference>
<dbReference type="GO" id="GO:0030313">
    <property type="term" value="C:cell envelope"/>
    <property type="evidence" value="ECO:0007669"/>
    <property type="project" value="UniProtKB-SubCell"/>
</dbReference>
<sequence>MKKYLLWMSVAAFLAGCAGQQEKGEFKIEGQFSNLPLGPVVLEELTLENLKVVDSTNVKDASGKFTLKGMVPEQGLYRIRFDNGKFVLLALDAGDMKLTGDANDLETMKVTGSEATAELQQFLQDISKQSIALTEEMRKVDSLHNAKVPDSVFQPQLEAIQKKEKEFEQGFFTLAEKTKNPANAVFAISQVRNPEEIIAHKQVIAGLTTRFPKNTLVKSMTDKIAELEKNNQLSAGDAAGGDDEAATAVKVGMEAPDFTLPDPNGKMISLKSLRGKYVLLDFWASWCGPCREENPNVVKAFQQFKGKNFTVLGVSLDKTKDQWLAAIAKDGLTWNHVSDLKFWDSSVVPLYGINAIPTNFLLDPQGKVIASDLRGEALTAKLREVLK</sequence>
<comment type="subcellular location">
    <subcellularLocation>
        <location evidence="1">Cell envelope</location>
    </subcellularLocation>
</comment>
<evidence type="ECO:0000256" key="2">
    <source>
        <dbReference type="ARBA" id="ARBA00022748"/>
    </source>
</evidence>
<organism evidence="6 7">
    <name type="scientific">Chitinophaga eiseniae</name>
    <dbReference type="NCBI Taxonomy" id="634771"/>
    <lineage>
        <taxon>Bacteria</taxon>
        <taxon>Pseudomonadati</taxon>
        <taxon>Bacteroidota</taxon>
        <taxon>Chitinophagia</taxon>
        <taxon>Chitinophagales</taxon>
        <taxon>Chitinophagaceae</taxon>
        <taxon>Chitinophaga</taxon>
    </lineage>
</organism>
<evidence type="ECO:0000256" key="4">
    <source>
        <dbReference type="ARBA" id="ARBA00023284"/>
    </source>
</evidence>
<evidence type="ECO:0000256" key="3">
    <source>
        <dbReference type="ARBA" id="ARBA00023157"/>
    </source>
</evidence>
<dbReference type="PROSITE" id="PS51257">
    <property type="entry name" value="PROKAR_LIPOPROTEIN"/>
    <property type="match status" value="1"/>
</dbReference>
<protein>
    <submittedName>
        <fullName evidence="6">Peroxiredoxin</fullName>
    </submittedName>
</protein>
<dbReference type="InterPro" id="IPR036249">
    <property type="entry name" value="Thioredoxin-like_sf"/>
</dbReference>
<dbReference type="Pfam" id="PF00578">
    <property type="entry name" value="AhpC-TSA"/>
    <property type="match status" value="1"/>
</dbReference>
<dbReference type="AlphaFoldDB" id="A0A1T4R4Y9"/>
<dbReference type="GO" id="GO:0017004">
    <property type="term" value="P:cytochrome complex assembly"/>
    <property type="evidence" value="ECO:0007669"/>
    <property type="project" value="UniProtKB-KW"/>
</dbReference>
<dbReference type="RefSeq" id="WP_078669369.1">
    <property type="nucleotide sequence ID" value="NZ_FUWZ01000002.1"/>
</dbReference>
<evidence type="ECO:0000256" key="1">
    <source>
        <dbReference type="ARBA" id="ARBA00004196"/>
    </source>
</evidence>
<dbReference type="Pfam" id="PF14289">
    <property type="entry name" value="DUF4369"/>
    <property type="match status" value="1"/>
</dbReference>
<dbReference type="CDD" id="cd02966">
    <property type="entry name" value="TlpA_like_family"/>
    <property type="match status" value="1"/>
</dbReference>
<dbReference type="InterPro" id="IPR017937">
    <property type="entry name" value="Thioredoxin_CS"/>
</dbReference>
<evidence type="ECO:0000313" key="6">
    <source>
        <dbReference type="EMBL" id="SKA11120.1"/>
    </source>
</evidence>
<dbReference type="PANTHER" id="PTHR42852">
    <property type="entry name" value="THIOL:DISULFIDE INTERCHANGE PROTEIN DSBE"/>
    <property type="match status" value="1"/>
</dbReference>
<dbReference type="PROSITE" id="PS51352">
    <property type="entry name" value="THIOREDOXIN_2"/>
    <property type="match status" value="1"/>
</dbReference>
<dbReference type="Proteomes" id="UP000190367">
    <property type="component" value="Unassembled WGS sequence"/>
</dbReference>
<proteinExistence type="predicted"/>
<keyword evidence="2" id="KW-0201">Cytochrome c-type biogenesis</keyword>
<dbReference type="InterPro" id="IPR025380">
    <property type="entry name" value="DUF4369"/>
</dbReference>
<dbReference type="SUPFAM" id="SSF52833">
    <property type="entry name" value="Thioredoxin-like"/>
    <property type="match status" value="1"/>
</dbReference>
<keyword evidence="4" id="KW-0676">Redox-active center</keyword>
<dbReference type="InterPro" id="IPR013766">
    <property type="entry name" value="Thioredoxin_domain"/>
</dbReference>
<keyword evidence="3" id="KW-1015">Disulfide bond</keyword>
<gene>
    <name evidence="6" type="ORF">SAMN04488128_102864</name>
</gene>
<feature type="domain" description="Thioredoxin" evidence="5">
    <location>
        <begin position="249"/>
        <end position="387"/>
    </location>
</feature>
<dbReference type="EMBL" id="FUWZ01000002">
    <property type="protein sequence ID" value="SKA11120.1"/>
    <property type="molecule type" value="Genomic_DNA"/>
</dbReference>
<dbReference type="PANTHER" id="PTHR42852:SF6">
    <property type="entry name" value="THIOL:DISULFIDE INTERCHANGE PROTEIN DSBE"/>
    <property type="match status" value="1"/>
</dbReference>
<evidence type="ECO:0000259" key="5">
    <source>
        <dbReference type="PROSITE" id="PS51352"/>
    </source>
</evidence>
<dbReference type="Gene3D" id="3.40.30.10">
    <property type="entry name" value="Glutaredoxin"/>
    <property type="match status" value="1"/>
</dbReference>
<dbReference type="InterPro" id="IPR050553">
    <property type="entry name" value="Thioredoxin_ResA/DsbE_sf"/>
</dbReference>
<accession>A0A1T4R4Y9</accession>
<reference evidence="7" key="1">
    <citation type="submission" date="2017-02" db="EMBL/GenBank/DDBJ databases">
        <authorList>
            <person name="Varghese N."/>
            <person name="Submissions S."/>
        </authorList>
    </citation>
    <scope>NUCLEOTIDE SEQUENCE [LARGE SCALE GENOMIC DNA]</scope>
    <source>
        <strain evidence="7">DSM 22224</strain>
    </source>
</reference>
<dbReference type="GO" id="GO:0016209">
    <property type="term" value="F:antioxidant activity"/>
    <property type="evidence" value="ECO:0007669"/>
    <property type="project" value="InterPro"/>
</dbReference>
<dbReference type="GO" id="GO:0016491">
    <property type="term" value="F:oxidoreductase activity"/>
    <property type="evidence" value="ECO:0007669"/>
    <property type="project" value="InterPro"/>
</dbReference>
<name>A0A1T4R4Y9_9BACT</name>